<protein>
    <submittedName>
        <fullName evidence="1">Uncharacterized protein</fullName>
    </submittedName>
</protein>
<name>A0A556QS75_9BACT</name>
<dbReference type="OrthoDB" id="9915140at2"/>
<dbReference type="RefSeq" id="WP_144230031.1">
    <property type="nucleotide sequence ID" value="NZ_CBCRVV010000030.1"/>
</dbReference>
<comment type="caution">
    <text evidence="1">The sequence shown here is derived from an EMBL/GenBank/DDBJ whole genome shotgun (WGS) entry which is preliminary data.</text>
</comment>
<dbReference type="EMBL" id="VMBG01000001">
    <property type="protein sequence ID" value="TSJ79490.1"/>
    <property type="molecule type" value="Genomic_DNA"/>
</dbReference>
<dbReference type="AlphaFoldDB" id="A0A556QS75"/>
<evidence type="ECO:0000313" key="2">
    <source>
        <dbReference type="Proteomes" id="UP000315648"/>
    </source>
</evidence>
<reference evidence="1 2" key="1">
    <citation type="submission" date="2019-07" db="EMBL/GenBank/DDBJ databases">
        <title>Description of 53C-WASEF.</title>
        <authorList>
            <person name="Pitt A."/>
            <person name="Hahn M.W."/>
        </authorList>
    </citation>
    <scope>NUCLEOTIDE SEQUENCE [LARGE SCALE GENOMIC DNA]</scope>
    <source>
        <strain evidence="1 2">53C-WASEF</strain>
    </source>
</reference>
<proteinExistence type="predicted"/>
<gene>
    <name evidence="1" type="ORF">FPL22_09440</name>
</gene>
<keyword evidence="2" id="KW-1185">Reference proteome</keyword>
<sequence>MNDLPEAELNFLRDLVKASRQKPHSVDWVDRDGTERTTVLSPAEAVQLNKIAHGLKISKSEAMRQAAHIPVKK</sequence>
<accession>A0A556QS75</accession>
<evidence type="ECO:0000313" key="1">
    <source>
        <dbReference type="EMBL" id="TSJ79490.1"/>
    </source>
</evidence>
<dbReference type="Proteomes" id="UP000315648">
    <property type="component" value="Unassembled WGS sequence"/>
</dbReference>
<organism evidence="1 2">
    <name type="scientific">Rariglobus hedericola</name>
    <dbReference type="NCBI Taxonomy" id="2597822"/>
    <lineage>
        <taxon>Bacteria</taxon>
        <taxon>Pseudomonadati</taxon>
        <taxon>Verrucomicrobiota</taxon>
        <taxon>Opitutia</taxon>
        <taxon>Opitutales</taxon>
        <taxon>Opitutaceae</taxon>
        <taxon>Rariglobus</taxon>
    </lineage>
</organism>